<feature type="domain" description="G-protein coupled receptors family 2 profile 1" evidence="7">
    <location>
        <begin position="1916"/>
        <end position="2020"/>
    </location>
</feature>
<dbReference type="Gene3D" id="4.10.1240.10">
    <property type="entry name" value="GPCR, family 2, extracellular hormone receptor domain"/>
    <property type="match status" value="1"/>
</dbReference>
<dbReference type="Pfam" id="PF00084">
    <property type="entry name" value="Sushi"/>
    <property type="match status" value="20"/>
</dbReference>
<feature type="domain" description="Sushi" evidence="8">
    <location>
        <begin position="1318"/>
        <end position="1382"/>
    </location>
</feature>
<feature type="domain" description="Sushi" evidence="8">
    <location>
        <begin position="363"/>
        <end position="425"/>
    </location>
</feature>
<dbReference type="EMBL" id="GL349494">
    <property type="protein sequence ID" value="KNC55011.1"/>
    <property type="molecule type" value="Genomic_DNA"/>
</dbReference>
<dbReference type="eggNOG" id="KOG4297">
    <property type="taxonomic scope" value="Eukaryota"/>
</dbReference>
<keyword evidence="3" id="KW-1015">Disulfide bond</keyword>
<dbReference type="OrthoDB" id="6515930at2759"/>
<feature type="domain" description="Sushi" evidence="8">
    <location>
        <begin position="1571"/>
        <end position="1634"/>
    </location>
</feature>
<dbReference type="InterPro" id="IPR056047">
    <property type="entry name" value="CRMPA-like_DUF7630"/>
</dbReference>
<feature type="domain" description="Sushi" evidence="8">
    <location>
        <begin position="1006"/>
        <end position="1069"/>
    </location>
</feature>
<dbReference type="SUPFAM" id="SSF56112">
    <property type="entry name" value="Protein kinase-like (PK-like)"/>
    <property type="match status" value="1"/>
</dbReference>
<dbReference type="SUPFAM" id="SSF57535">
    <property type="entry name" value="Complement control module/SCR domain"/>
    <property type="match status" value="35"/>
</dbReference>
<dbReference type="OMA" id="DFGEPDM"/>
<feature type="domain" description="Sushi" evidence="8">
    <location>
        <begin position="1072"/>
        <end position="1131"/>
    </location>
</feature>
<feature type="domain" description="Sushi" evidence="8">
    <location>
        <begin position="1257"/>
        <end position="1315"/>
    </location>
</feature>
<feature type="domain" description="Sushi" evidence="8">
    <location>
        <begin position="1134"/>
        <end position="1192"/>
    </location>
</feature>
<sequence>MAMVMLLLTNPVLCATKSGTASSIVNRGSADVSWSGDMVISGGTSSQYRTSNHHIGYNFGLSSIPAGSIIDGIQVSMSYSASIDDATDGSIRAVDFTLMTSSGTILAGSTIKSKTTTLRSSLGTSFGTLTVGSSSDTWGLSGDIRSKIVGSSFGVAFRVKGFVFKIGETPSGTFSGGSSTQPFSVAQHPQSPRPDHLAQDEASVEYSNDGEEKQVTATVRAPPPECCPTWQVAAAASAFSITVTYHAGQCAASGGYPTTNAGSTAYRACPAGYSGQYSRACSSTGTWGSEVNGCSLITNYCTLLGAPSNGKLSASCSSKRSIGEVCGTFSCNAGYTRGGSTSRTCQAGPSWSGSTPTCSLTTNYCPEHLAPANGAISIGSCSSRRSIGEVCGTFSCSGGYAFSGSSSRTCSAGAVWSGSAPVCSLITDYCPLLGAPSNGKLSASCSSKRSVSEVCGTFSCNAGYSMSGSSSRTCQSNAAWSGSAASCALIGNYCPEHLAPANGAISIGSCSTRRSIGEVCGTFSCSGGYAFSGSSSRTCSAGAVWSGSAPVCSLITDYCPLLGAPANGKLSASCSTKRSVGEVCGTFSCNAGYSMGGSSSRTCLSNGAWSGTAATCTLTTNYCPEHLAPANGAISIGSCSTRRSLGEVCGTFSCSGGYALSGSSSRTCSAGQTWSGSAPVCSLITDYCPLLGAPANGKLSASCSTKRSVGEVCGTFSCNAGYVLGGSGSRTCQSNAAWSGTAAVCSIDNNYCPEHLAPTNGAISPGPDCAAQRALGESCGTFVCNGGYSLSGATSRTCSSGRTWSGTAPVCSIITNYCPALSAPANGKLSSACGRSVGTSCGTFSCNAGYIMGGSASRSCQANGAWSGTAAVCTLNNNYCPEHLAPANGAISPGGTCSAQRALGESCGTFTCNGGYSLSGATSRTCSTGAVWSGAAPVCSIITNYCPALSAPANGKLSSACGRSVGTSCGTFSCNAGYIMSGASSRSCQANGAWSGSAASCTLDNSYCPLLSAPANGVISPSGSCASLRAINNQCGTFTCNSGYALSGSASRTCASGGVWTGTNAGCGLIANYCPALTAPANGKAPATYARSIGATAASYSCNAGYTMSGSASRTCEAGGSWSSTEPTCAATPNFCPPAPATPANAAPGSCVRTVGGACSFSCQAGYTPSGAMSVTCSTSGTWSGTLGSCSPTPNYCPALTAPTNGKAPPTYDRTIDSAASPYSCNAGYDISGATSRTCQAGGSWSSAAPTCVANPTYCSPRLATPANGAPGPCDTSIGGACSYTCDEGYVANGALSVTCEAGPAWSSAIGSCVPKTNYCPVLTAPINGKVPVGYTRKINDVANPYTCNAGYIITAGSASRTCLAGTMAAGTWSGTTPTCELDPNHCPSAPPPPPNFSISSCSALNGGLCIYECDNGYTLTGNDRLTCGADKNWSGVLGSCNPTADYCAVLPAPTNGARGSCPGTITSSCGPFTCNAGYELSGSASRVCEDNGPASGTWTGSTSSCNLITNYCTLQAAPANGVLGSCSRAISGSCSFSCANGYQATGTTSISCQAGPAWSASFGSCVKIANYCTPDEAPTNGKAAIGCSGEVSTACGPYTCNAGYTASGTATRTCDPATPVTGSWSGTTLACTLDTTYCPLPAAPTNGAIGSCTRSIGGACGASCNNGYSTTGATTATCGSGSIWSAVFGDCTADAGYCAVLTPPTNGAFTGPCTGKIGTVCGPVTCDAGYNLGGSAARNCEDGGAVAGTWSGSTTTCSLEPNYCPAVTAPANAVLGPCTRSIGGTCSASCNNGYSTAGATSATCHAGPNWSAPLADCAKTSGYCAPLSAPVNGILTGDCTGKIGTSCGPASCNAGYNLVGTATRSCSDNGMASGTWTGAAWSCVLDDAYCPTPDAPANGTLGTCDEHIGGTCSASCANGFSTAGASSITCNAGPNWSDILGACTITDGYCTPLPPPTNGVIGSCSGHIGSACGPASCNAGYDLAGSATRSCVDNGVASGSWTGTPATCTINPSYCPMPAAPANGALGTCDRHIGGMCSASCANGYAAAGASSITCNAGPNWSDILGACAIADGYCAQLPAPENGVIGTCSGQIGSACGPASCNAGYNIAGSATRSCVDNGPVSGTWTGAPALCTREPNYCPMPAAPANGALGDCDRFIGGNCSASCADGYSSAGAATITCGAGPEWSDILGVCAITDGYCAPLPAPENGRAAVGCSGQLGEACGPATCNAGYNLFGDATRSCVSNGPAAGTWTGAPATCSREPFYCPVPAAPANAAIGDCDRFIGGNCSVACDNGYTEGTTSTVTCMAGPGWSEPLSQCVTYAGYCTPLAAPSNGVIASCTGAIGTSCGPASCNAGYSLSGTATRTCVADTSSTGGWTGLEASCTKDAAYCAIPDAPANSVLGACDLSIDGSCTFLCGSGYEAVGVTSITCGAGPAWSASFGECVRTVGYCPTHAALSNGINPECNGTVGEVCGPFTCDEGYEILGSVARTCEVNTPMAGLWSGPRPQCGLDPNYCFDSRVPAPGNGTRALCDSKLGGFCIYSCDAGYELVGSAVLICGIGPSWTGTPPVCQPVLDYCPPVTSIPFGTAPTCTNRIGEQCGPFSCDGEYLLFGSETLTCGDDGEWEEGVPFCSSTSTDNSLVFSPPAPRSLTNDTLIISKDVVAVLRDGTPISITARSQSSPATWNAATRAFDTELTVRTAGTYKYHVVLNGDAIGTSPYDVTVVAGAPAATTSTASGVALGVVSSDDELFAQDEVVQFAIAPRDAWGNAVPVAPSPPTTPFTAALKGELVGTIPVEYVASASGPETGYVFEYSVPTGGLLTLSVTLDQVPLADSPWLVQVAAVCPPGERRVRITGPCVACSANTFSDAAGEECVACPADMSSPARSATAFNCTCLPDFYTSPRAPITPEGVPACAACPVGAICRGGNDPPFPRPGYFSDGEAFVSCPRPAACLGSGACATGYQGTSCSECQKGFYRMGERCFPCDRTKALAIALSAVVVLLCFVCVLVYLNSRETHNRMYTAAAFMIGFNSLQISALYGDINLKWHPIARTFFDILSVANLNIEITSPECSFDMGDPWLVKWVLMLLLPVFMLVLLGVAWALGTLYRVVVSSCGEGWAARHPKWIAHAGAESELDDGKISRGRAVKYRCGRLFSESLLTAVALRQAVVRTFSQLFIFCYLPLTFVVLRYFECEPVGAGSSTYVMASEPAIECYTARYWQLFYVAAVFGLLYALGIPAATFALLRAKSRSLDAFSFHLKYGFLVARFNEESYFFEVAIMARKLCVVLALVIFQEAQHEALVAALVLVMAFGHVSYAMPYISPFHNKLSMAAIFTSCVVLLGGTANSGSIRDPLVLGALCANILVLIYGVLHEIKSLAQREADDMVDILEADSEFVAATEMLTPGEMHSMFDTQEPMMFNAGLPEHNSGEVTTFANPSFGGEASVNGASRPVGPPPPPLGVMGSFDGGSFQAMGSFQAFESFGNSGSFAAPPPLPQGMGGSNSSTLGESDGGFSSEGADVSAPLPPLPAMPSSAAGAALPPPPLSVTASSAMPFPSSLAAPPLPPLPTSRGSGPMAATTGRLTFPLERSVLGNSGGLDGHVSWFRYHRLFTRPDHPGFYVLQAETGRGLFAARSMSSAMLSLPGPDRDDDSGGSPRPARSGRSASPRSGGSGGSGSGGLVAFLSRREMEAVLEAGGPMVLGGYTRVVESEWRGCDVPRTPQQLLQVAVCMASAVSVGIECLSIVSPLVLCLESPHVALIYPRISGESLEELLAEAFLVGRPHDRSSQRRQKRLPRGGGVSGVGGLAGLDELSSGSGLDHVRALSIGLALARALAEVHSITGGGHGSLKPSNVVVDHKSGRMVTTALTTIMDFESQGHLGFVDSIEDALETLPESPAVTFSNSVYGVWRGSDQTADVVVAAVVYKRRDLVAIKVGGCPNDKNITSKALIAIGGSCTLLKLVDASRTAAVADQWPG</sequence>
<feature type="domain" description="Sushi" evidence="8">
    <location>
        <begin position="1823"/>
        <end position="1886"/>
    </location>
</feature>
<dbReference type="PROSITE" id="PS50227">
    <property type="entry name" value="G_PROTEIN_RECEP_F2_3"/>
    <property type="match status" value="1"/>
</dbReference>
<feature type="domain" description="Sushi" evidence="8">
    <location>
        <begin position="686"/>
        <end position="747"/>
    </location>
</feature>
<dbReference type="InterPro" id="IPR013783">
    <property type="entry name" value="Ig-like_fold"/>
</dbReference>
<feature type="domain" description="Sushi" evidence="8">
    <location>
        <begin position="1195"/>
        <end position="1254"/>
    </location>
</feature>
<dbReference type="InterPro" id="IPR001879">
    <property type="entry name" value="GPCR_2_extracellular_dom"/>
</dbReference>
<dbReference type="GO" id="GO:0016020">
    <property type="term" value="C:membrane"/>
    <property type="evidence" value="ECO:0007669"/>
    <property type="project" value="InterPro"/>
</dbReference>
<dbReference type="Gene3D" id="2.10.70.10">
    <property type="entry name" value="Complement Module, domain 1"/>
    <property type="match status" value="36"/>
</dbReference>
<feature type="transmembrane region" description="Helical" evidence="5">
    <location>
        <begin position="3021"/>
        <end position="3040"/>
    </location>
</feature>
<feature type="domain" description="Sushi" evidence="8">
    <location>
        <begin position="816"/>
        <end position="875"/>
    </location>
</feature>
<dbReference type="RefSeq" id="XP_013753376.1">
    <property type="nucleotide sequence ID" value="XM_013897922.1"/>
</dbReference>
<dbReference type="PANTHER" id="PTHR45656:SF4">
    <property type="entry name" value="PROTEIN CBR-CLEC-78"/>
    <property type="match status" value="1"/>
</dbReference>
<dbReference type="InterPro" id="IPR035976">
    <property type="entry name" value="Sushi/SCR/CCP_sf"/>
</dbReference>
<keyword evidence="5" id="KW-1133">Transmembrane helix</keyword>
<evidence type="ECO:0000256" key="4">
    <source>
        <dbReference type="SAM" id="MobiDB-lite"/>
    </source>
</evidence>
<feature type="domain" description="Sushi" evidence="8">
    <location>
        <begin position="621"/>
        <end position="683"/>
    </location>
</feature>
<feature type="transmembrane region" description="Helical" evidence="5">
    <location>
        <begin position="3084"/>
        <end position="3104"/>
    </location>
</feature>
<feature type="transmembrane region" description="Helical" evidence="5">
    <location>
        <begin position="3354"/>
        <end position="3371"/>
    </location>
</feature>
<dbReference type="InterPro" id="IPR011009">
    <property type="entry name" value="Kinase-like_dom_sf"/>
</dbReference>
<feature type="domain" description="Sushi" evidence="8">
    <location>
        <begin position="1637"/>
        <end position="1694"/>
    </location>
</feature>
<organism evidence="9 10">
    <name type="scientific">Thecamonas trahens ATCC 50062</name>
    <dbReference type="NCBI Taxonomy" id="461836"/>
    <lineage>
        <taxon>Eukaryota</taxon>
        <taxon>Apusozoa</taxon>
        <taxon>Apusomonadida</taxon>
        <taxon>Apusomonadidae</taxon>
        <taxon>Thecamonas</taxon>
    </lineage>
</organism>
<accession>A0A0L0DSK0</accession>
<feature type="transmembrane region" description="Helical" evidence="5">
    <location>
        <begin position="3328"/>
        <end position="3348"/>
    </location>
</feature>
<name>A0A0L0DSK0_THETB</name>
<feature type="compositionally biased region" description="Low complexity" evidence="4">
    <location>
        <begin position="173"/>
        <end position="184"/>
    </location>
</feature>
<feature type="region of interest" description="Disordered" evidence="4">
    <location>
        <begin position="173"/>
        <end position="217"/>
    </location>
</feature>
<dbReference type="InterPro" id="IPR036445">
    <property type="entry name" value="GPCR_2_extracell_dom_sf"/>
</dbReference>
<keyword evidence="2" id="KW-0677">Repeat</keyword>
<evidence type="ECO:0000256" key="5">
    <source>
        <dbReference type="SAM" id="Phobius"/>
    </source>
</evidence>
<feature type="region of interest" description="Disordered" evidence="4">
    <location>
        <begin position="3487"/>
        <end position="3540"/>
    </location>
</feature>
<gene>
    <name evidence="9" type="ORF">AMSG_12369</name>
</gene>
<feature type="domain" description="Sushi" evidence="8">
    <location>
        <begin position="299"/>
        <end position="360"/>
    </location>
</feature>
<dbReference type="STRING" id="461836.A0A0L0DSK0"/>
<reference evidence="9 10" key="1">
    <citation type="submission" date="2010-05" db="EMBL/GenBank/DDBJ databases">
        <title>The Genome Sequence of Thecamonas trahens ATCC 50062.</title>
        <authorList>
            <consortium name="The Broad Institute Genome Sequencing Platform"/>
            <person name="Russ C."/>
            <person name="Cuomo C."/>
            <person name="Shea T."/>
            <person name="Young S.K."/>
            <person name="Zeng Q."/>
            <person name="Koehrsen M."/>
            <person name="Haas B."/>
            <person name="Borodovsky M."/>
            <person name="Guigo R."/>
            <person name="Alvarado L."/>
            <person name="Berlin A."/>
            <person name="Bochicchio J."/>
            <person name="Borenstein D."/>
            <person name="Chapman S."/>
            <person name="Chen Z."/>
            <person name="Freedman E."/>
            <person name="Gellesch M."/>
            <person name="Goldberg J."/>
            <person name="Griggs A."/>
            <person name="Gujja S."/>
            <person name="Heilman E."/>
            <person name="Heiman D."/>
            <person name="Hepburn T."/>
            <person name="Howarth C."/>
            <person name="Jen D."/>
            <person name="Larson L."/>
            <person name="Mehta T."/>
            <person name="Park D."/>
            <person name="Pearson M."/>
            <person name="Roberts A."/>
            <person name="Saif S."/>
            <person name="Shenoy N."/>
            <person name="Sisk P."/>
            <person name="Stolte C."/>
            <person name="Sykes S."/>
            <person name="Thomson T."/>
            <person name="Walk T."/>
            <person name="White J."/>
            <person name="Yandava C."/>
            <person name="Burger G."/>
            <person name="Gray M.W."/>
            <person name="Holland P.W.H."/>
            <person name="King N."/>
            <person name="Lang F.B.F."/>
            <person name="Roger A.J."/>
            <person name="Ruiz-Trillo I."/>
            <person name="Lander E."/>
            <person name="Nusbaum C."/>
        </authorList>
    </citation>
    <scope>NUCLEOTIDE SEQUENCE [LARGE SCALE GENOMIC DNA]</scope>
    <source>
        <strain evidence="9 10">ATCC 50062</strain>
    </source>
</reference>
<dbReference type="SMART" id="SM01411">
    <property type="entry name" value="Ephrin_rec_like"/>
    <property type="match status" value="4"/>
</dbReference>
<feature type="signal peptide" evidence="6">
    <location>
        <begin position="1"/>
        <end position="15"/>
    </location>
</feature>
<feature type="domain" description="Sushi" evidence="8">
    <location>
        <begin position="1756"/>
        <end position="1820"/>
    </location>
</feature>
<proteinExistence type="predicted"/>
<dbReference type="PROSITE" id="PS50923">
    <property type="entry name" value="SUSHI"/>
    <property type="match status" value="33"/>
</dbReference>
<feature type="domain" description="Sushi" evidence="8">
    <location>
        <begin position="2577"/>
        <end position="2635"/>
    </location>
</feature>
<evidence type="ECO:0000259" key="7">
    <source>
        <dbReference type="PROSITE" id="PS50227"/>
    </source>
</evidence>
<dbReference type="CDD" id="cd00033">
    <property type="entry name" value="CCP"/>
    <property type="match status" value="31"/>
</dbReference>
<feature type="domain" description="Sushi" evidence="8">
    <location>
        <begin position="944"/>
        <end position="1003"/>
    </location>
</feature>
<feature type="transmembrane region" description="Helical" evidence="5">
    <location>
        <begin position="3300"/>
        <end position="3321"/>
    </location>
</feature>
<evidence type="ECO:0000256" key="1">
    <source>
        <dbReference type="ARBA" id="ARBA00022729"/>
    </source>
</evidence>
<evidence type="ECO:0000256" key="3">
    <source>
        <dbReference type="ARBA" id="ARBA00023157"/>
    </source>
</evidence>
<evidence type="ECO:0000313" key="9">
    <source>
        <dbReference type="EMBL" id="KNC55011.1"/>
    </source>
</evidence>
<evidence type="ECO:0000259" key="8">
    <source>
        <dbReference type="PROSITE" id="PS50923"/>
    </source>
</evidence>
<feature type="domain" description="Sushi" evidence="8">
    <location>
        <begin position="2265"/>
        <end position="2322"/>
    </location>
</feature>
<feature type="region of interest" description="Disordered" evidence="4">
    <location>
        <begin position="3640"/>
        <end position="3676"/>
    </location>
</feature>
<feature type="domain" description="Sushi" evidence="8">
    <location>
        <begin position="428"/>
        <end position="489"/>
    </location>
</feature>
<feature type="domain" description="Sushi" evidence="8">
    <location>
        <begin position="557"/>
        <end position="618"/>
    </location>
</feature>
<feature type="domain" description="Sushi" evidence="8">
    <location>
        <begin position="1446"/>
        <end position="1508"/>
    </location>
</feature>
<feature type="transmembrane region" description="Helical" evidence="5">
    <location>
        <begin position="3273"/>
        <end position="3294"/>
    </location>
</feature>
<feature type="domain" description="Sushi" evidence="8">
    <location>
        <begin position="2390"/>
        <end position="2447"/>
    </location>
</feature>
<evidence type="ECO:0000256" key="6">
    <source>
        <dbReference type="SAM" id="SignalP"/>
    </source>
</evidence>
<feature type="domain" description="Sushi" evidence="8">
    <location>
        <begin position="492"/>
        <end position="554"/>
    </location>
</feature>
<evidence type="ECO:0000313" key="10">
    <source>
        <dbReference type="Proteomes" id="UP000054408"/>
    </source>
</evidence>
<keyword evidence="5" id="KW-0812">Transmembrane</keyword>
<feature type="domain" description="Sushi" evidence="8">
    <location>
        <begin position="1511"/>
        <end position="1568"/>
    </location>
</feature>
<feature type="domain" description="Sushi" evidence="8">
    <location>
        <begin position="1949"/>
        <end position="2011"/>
    </location>
</feature>
<feature type="domain" description="Sushi" evidence="8">
    <location>
        <begin position="878"/>
        <end position="941"/>
    </location>
</feature>
<dbReference type="PANTHER" id="PTHR45656">
    <property type="entry name" value="PROTEIN CBR-CLEC-78"/>
    <property type="match status" value="1"/>
</dbReference>
<feature type="domain" description="Sushi" evidence="8">
    <location>
        <begin position="1889"/>
        <end position="1946"/>
    </location>
</feature>
<dbReference type="InterPro" id="IPR051277">
    <property type="entry name" value="SEZ6_CSMD_C4BPB_Regulators"/>
</dbReference>
<dbReference type="InterPro" id="IPR000436">
    <property type="entry name" value="Sushi_SCR_CCP_dom"/>
</dbReference>
<feature type="domain" description="Sushi" evidence="8">
    <location>
        <begin position="1385"/>
        <end position="1443"/>
    </location>
</feature>
<evidence type="ECO:0000256" key="2">
    <source>
        <dbReference type="ARBA" id="ARBA00022737"/>
    </source>
</evidence>
<feature type="chain" id="PRO_5012588023" evidence="6">
    <location>
        <begin position="16"/>
        <end position="3974"/>
    </location>
</feature>
<feature type="domain" description="Sushi" evidence="8">
    <location>
        <begin position="2014"/>
        <end position="2071"/>
    </location>
</feature>
<dbReference type="Gene3D" id="2.60.40.10">
    <property type="entry name" value="Immunoglobulins"/>
    <property type="match status" value="1"/>
</dbReference>
<feature type="transmembrane region" description="Helical" evidence="5">
    <location>
        <begin position="2991"/>
        <end position="3012"/>
    </location>
</feature>
<feature type="domain" description="Sushi" evidence="8">
    <location>
        <begin position="2139"/>
        <end position="2196"/>
    </location>
</feature>
<feature type="domain" description="Sushi" evidence="8">
    <location>
        <begin position="2199"/>
        <end position="2262"/>
    </location>
</feature>
<dbReference type="GeneID" id="25570283"/>
<feature type="region of interest" description="Disordered" evidence="4">
    <location>
        <begin position="3435"/>
        <end position="3457"/>
    </location>
</feature>
<dbReference type="Pfam" id="PF24633">
    <property type="entry name" value="DUF7630"/>
    <property type="match status" value="1"/>
</dbReference>
<keyword evidence="1 6" id="KW-0732">Signal</keyword>
<keyword evidence="5" id="KW-0472">Membrane</keyword>
<dbReference type="Proteomes" id="UP000054408">
    <property type="component" value="Unassembled WGS sequence"/>
</dbReference>
<feature type="compositionally biased region" description="Low complexity" evidence="4">
    <location>
        <begin position="3652"/>
        <end position="3668"/>
    </location>
</feature>
<protein>
    <submittedName>
        <fullName evidence="9">Uncharacterized protein</fullName>
    </submittedName>
</protein>
<feature type="transmembrane region" description="Helical" evidence="5">
    <location>
        <begin position="3222"/>
        <end position="3245"/>
    </location>
</feature>
<feature type="domain" description="Sushi" evidence="8">
    <location>
        <begin position="2508"/>
        <end position="2574"/>
    </location>
</feature>
<keyword evidence="10" id="KW-1185">Reference proteome</keyword>
<feature type="domain" description="Sushi" evidence="8">
    <location>
        <begin position="750"/>
        <end position="813"/>
    </location>
</feature>
<dbReference type="GO" id="GO:0004930">
    <property type="term" value="F:G protein-coupled receptor activity"/>
    <property type="evidence" value="ECO:0007669"/>
    <property type="project" value="InterPro"/>
</dbReference>
<dbReference type="SMART" id="SM00032">
    <property type="entry name" value="CCP"/>
    <property type="match status" value="37"/>
</dbReference>